<gene>
    <name evidence="11" type="ORF">XM53_16885</name>
</gene>
<feature type="signal peptide" evidence="9">
    <location>
        <begin position="1"/>
        <end position="24"/>
    </location>
</feature>
<keyword evidence="12" id="KW-1185">Reference proteome</keyword>
<dbReference type="InterPro" id="IPR000297">
    <property type="entry name" value="PPIase_PpiC"/>
</dbReference>
<dbReference type="Pfam" id="PF00639">
    <property type="entry name" value="Rotamase"/>
    <property type="match status" value="1"/>
</dbReference>
<evidence type="ECO:0000256" key="6">
    <source>
        <dbReference type="ARBA" id="ARBA00030642"/>
    </source>
</evidence>
<proteinExistence type="inferred from homology"/>
<evidence type="ECO:0000313" key="12">
    <source>
        <dbReference type="Proteomes" id="UP000051295"/>
    </source>
</evidence>
<dbReference type="SUPFAM" id="SSF54534">
    <property type="entry name" value="FKBP-like"/>
    <property type="match status" value="1"/>
</dbReference>
<dbReference type="OrthoDB" id="14196at2"/>
<dbReference type="InterPro" id="IPR050245">
    <property type="entry name" value="PrsA_foldase"/>
</dbReference>
<dbReference type="SUPFAM" id="SSF109998">
    <property type="entry name" value="Triger factor/SurA peptide-binding domain-like"/>
    <property type="match status" value="1"/>
</dbReference>
<dbReference type="AlphaFoldDB" id="A0A0T5NQN1"/>
<name>A0A0T5NQN1_9RHOB</name>
<comment type="catalytic activity">
    <reaction evidence="1">
        <text>[protein]-peptidylproline (omega=180) = [protein]-peptidylproline (omega=0)</text>
        <dbReference type="Rhea" id="RHEA:16237"/>
        <dbReference type="Rhea" id="RHEA-COMP:10747"/>
        <dbReference type="Rhea" id="RHEA-COMP:10748"/>
        <dbReference type="ChEBI" id="CHEBI:83833"/>
        <dbReference type="ChEBI" id="CHEBI:83834"/>
        <dbReference type="EC" id="5.2.1.8"/>
    </reaction>
</comment>
<evidence type="ECO:0000256" key="5">
    <source>
        <dbReference type="ARBA" id="ARBA00023110"/>
    </source>
</evidence>
<dbReference type="Proteomes" id="UP000051295">
    <property type="component" value="Unassembled WGS sequence"/>
</dbReference>
<organism evidence="11 12">
    <name type="scientific">Roseovarius atlanticus</name>
    <dbReference type="NCBI Taxonomy" id="1641875"/>
    <lineage>
        <taxon>Bacteria</taxon>
        <taxon>Pseudomonadati</taxon>
        <taxon>Pseudomonadota</taxon>
        <taxon>Alphaproteobacteria</taxon>
        <taxon>Rhodobacterales</taxon>
        <taxon>Roseobacteraceae</taxon>
        <taxon>Roseovarius</taxon>
    </lineage>
</organism>
<comment type="similarity">
    <text evidence="2">Belongs to the PpiC/parvulin rotamase family.</text>
</comment>
<dbReference type="STRING" id="1641875.XM53_16885"/>
<evidence type="ECO:0000256" key="3">
    <source>
        <dbReference type="ARBA" id="ARBA00013194"/>
    </source>
</evidence>
<evidence type="ECO:0000313" key="11">
    <source>
        <dbReference type="EMBL" id="KRS11261.1"/>
    </source>
</evidence>
<evidence type="ECO:0000256" key="8">
    <source>
        <dbReference type="PROSITE-ProRule" id="PRU00278"/>
    </source>
</evidence>
<dbReference type="InterPro" id="IPR027304">
    <property type="entry name" value="Trigger_fact/SurA_dom_sf"/>
</dbReference>
<dbReference type="Gene3D" id="3.10.50.40">
    <property type="match status" value="1"/>
</dbReference>
<dbReference type="EC" id="5.2.1.8" evidence="3"/>
<dbReference type="PATRIC" id="fig|1641875.4.peg.1878"/>
<dbReference type="PANTHER" id="PTHR47245">
    <property type="entry name" value="PEPTIDYLPROLYL ISOMERASE"/>
    <property type="match status" value="1"/>
</dbReference>
<evidence type="ECO:0000256" key="7">
    <source>
        <dbReference type="ARBA" id="ARBA00031484"/>
    </source>
</evidence>
<evidence type="ECO:0000259" key="10">
    <source>
        <dbReference type="PROSITE" id="PS50198"/>
    </source>
</evidence>
<dbReference type="InterPro" id="IPR023058">
    <property type="entry name" value="PPIase_PpiC_CS"/>
</dbReference>
<feature type="domain" description="PpiC" evidence="10">
    <location>
        <begin position="146"/>
        <end position="235"/>
    </location>
</feature>
<dbReference type="PANTHER" id="PTHR47245:SF2">
    <property type="entry name" value="PEPTIDYL-PROLYL CIS-TRANS ISOMERASE HP_0175-RELATED"/>
    <property type="match status" value="1"/>
</dbReference>
<dbReference type="Gene3D" id="1.10.8.1040">
    <property type="match status" value="1"/>
</dbReference>
<dbReference type="GO" id="GO:0003755">
    <property type="term" value="F:peptidyl-prolyl cis-trans isomerase activity"/>
    <property type="evidence" value="ECO:0007669"/>
    <property type="project" value="UniProtKB-KW"/>
</dbReference>
<comment type="caution">
    <text evidence="11">The sequence shown here is derived from an EMBL/GenBank/DDBJ whole genome shotgun (WGS) entry which is preliminary data.</text>
</comment>
<reference evidence="11 12" key="1">
    <citation type="submission" date="2015-04" db="EMBL/GenBank/DDBJ databases">
        <title>The draft genome sequence of Roseovarius sp.R12b.</title>
        <authorList>
            <person name="Li G."/>
            <person name="Lai Q."/>
            <person name="Shao Z."/>
            <person name="Yan P."/>
        </authorList>
    </citation>
    <scope>NUCLEOTIDE SEQUENCE [LARGE SCALE GENOMIC DNA]</scope>
    <source>
        <strain evidence="11 12">R12B</strain>
    </source>
</reference>
<evidence type="ECO:0000256" key="4">
    <source>
        <dbReference type="ARBA" id="ARBA00018370"/>
    </source>
</evidence>
<dbReference type="PROSITE" id="PS01096">
    <property type="entry name" value="PPIC_PPIASE_1"/>
    <property type="match status" value="1"/>
</dbReference>
<evidence type="ECO:0000256" key="1">
    <source>
        <dbReference type="ARBA" id="ARBA00000971"/>
    </source>
</evidence>
<evidence type="ECO:0000256" key="9">
    <source>
        <dbReference type="SAM" id="SignalP"/>
    </source>
</evidence>
<dbReference type="EMBL" id="LAXJ01000020">
    <property type="protein sequence ID" value="KRS11261.1"/>
    <property type="molecule type" value="Genomic_DNA"/>
</dbReference>
<sequence length="294" mass="31632">MSHPIKSILAATCTAALLAQGAWAQETAETESESAPAADPSQVVATVNGTEITLAHVIALRATLPQQYDQFPPNLLLQGIVDQLIQHTLLKQSLDGEPSLRSRVSIENEERAIIAGEVMAGVVQQAPSDEDVQAAYEEQYPADVQETEYRASHILVETEEEAQELVTALEGDADFAALAREKSTGPSGASGGDLGWFGAGDMVATFFDAVAALEPGEISEPVKTEFGWHVITLVETRNKERPALDTVRAELEAQLKEANLESFIESLKSDAEIDQVDLGEIDPNVITNLDLLEN</sequence>
<evidence type="ECO:0000256" key="2">
    <source>
        <dbReference type="ARBA" id="ARBA00007656"/>
    </source>
</evidence>
<keyword evidence="8 11" id="KW-0413">Isomerase</keyword>
<dbReference type="InterPro" id="IPR046357">
    <property type="entry name" value="PPIase_dom_sf"/>
</dbReference>
<accession>A0A0T5NQN1</accession>
<feature type="chain" id="PRO_5007787022" description="Parvulin-like PPIase" evidence="9">
    <location>
        <begin position="25"/>
        <end position="294"/>
    </location>
</feature>
<dbReference type="RefSeq" id="WP_057795430.1">
    <property type="nucleotide sequence ID" value="NZ_LAXJ01000020.1"/>
</dbReference>
<protein>
    <recommendedName>
        <fullName evidence="4">Parvulin-like PPIase</fullName>
        <ecNumber evidence="3">5.2.1.8</ecNumber>
    </recommendedName>
    <alternativeName>
        <fullName evidence="6">Peptidyl-prolyl cis-trans isomerase plp</fullName>
    </alternativeName>
    <alternativeName>
        <fullName evidence="7">Rotamase plp</fullName>
    </alternativeName>
</protein>
<keyword evidence="5 8" id="KW-0697">Rotamase</keyword>
<dbReference type="PROSITE" id="PS50198">
    <property type="entry name" value="PPIC_PPIASE_2"/>
    <property type="match status" value="1"/>
</dbReference>
<keyword evidence="9" id="KW-0732">Signal</keyword>